<feature type="domain" description="FAD-binding" evidence="4">
    <location>
        <begin position="107"/>
        <end position="433"/>
    </location>
</feature>
<keyword evidence="1" id="KW-0560">Oxidoreductase</keyword>
<dbReference type="PANTHER" id="PTHR13789:SF309">
    <property type="entry name" value="PUTATIVE (AFU_ORTHOLOGUE AFUA_6G14510)-RELATED"/>
    <property type="match status" value="1"/>
</dbReference>
<dbReference type="InterPro" id="IPR002938">
    <property type="entry name" value="FAD-bd"/>
</dbReference>
<dbReference type="AlphaFoldDB" id="A0A4R4WQW7"/>
<dbReference type="InterPro" id="IPR050493">
    <property type="entry name" value="FAD-dep_Monooxygenase_BioMet"/>
</dbReference>
<accession>A0A4R4WQW7</accession>
<dbReference type="InterPro" id="IPR036188">
    <property type="entry name" value="FAD/NAD-bd_sf"/>
</dbReference>
<dbReference type="Proteomes" id="UP000295172">
    <property type="component" value="Unassembled WGS sequence"/>
</dbReference>
<keyword evidence="2" id="KW-0503">Monooxygenase</keyword>
<sequence length="473" mass="51339">MRAPGRCHLTRSTRGGWRAIGSNGSRPCSRSSLSARRRTDTGMSRVVNRTAGTTQGDSAIAAPRSHHDDLLRAMRCRPVHDSPAECSLRSERSSKSIHSVASMTVKRVLIVGGGIAGRSLAVALRGGPWQVELVERDPGRSPLGAGLAVQPNAMRALYDLGVGAAVEEAGAAIHRFEYRDQQGSLLCDIDLDDLWGGLAPFVGITRSRLHNALLDHAPSERRRSATSVRQQNGQVSVTFDDATVVDYDLVIGADGINSAMRHSGIDHCRPVYGGQMVWRSIAPVTSASPHAVQLWLGRDRFFGLCPVGAGLTYGFGNITGARFRDPTAGRRQRLGEAFADFGAPVRDYLTAIADDQDIHCSPIEWLPNVAWRNGRLVLIGDAAHAMPPMMGQGGCMAIEDALALGNQLRRADNIATALDTFVARRAPRINWVRQQSLALTNLIQLPVDVRNHGLQERGTRAFYDRYRPLTDPA</sequence>
<dbReference type="Gene3D" id="3.50.50.60">
    <property type="entry name" value="FAD/NAD(P)-binding domain"/>
    <property type="match status" value="1"/>
</dbReference>
<dbReference type="PRINTS" id="PR00420">
    <property type="entry name" value="RNGMNOXGNASE"/>
</dbReference>
<evidence type="ECO:0000256" key="3">
    <source>
        <dbReference type="SAM" id="MobiDB-lite"/>
    </source>
</evidence>
<organism evidence="5 6">
    <name type="scientific">Kribbella turkmenica</name>
    <dbReference type="NCBI Taxonomy" id="2530375"/>
    <lineage>
        <taxon>Bacteria</taxon>
        <taxon>Bacillati</taxon>
        <taxon>Actinomycetota</taxon>
        <taxon>Actinomycetes</taxon>
        <taxon>Propionibacteriales</taxon>
        <taxon>Kribbellaceae</taxon>
        <taxon>Kribbella</taxon>
    </lineage>
</organism>
<dbReference type="GO" id="GO:0071949">
    <property type="term" value="F:FAD binding"/>
    <property type="evidence" value="ECO:0007669"/>
    <property type="project" value="InterPro"/>
</dbReference>
<evidence type="ECO:0000313" key="5">
    <source>
        <dbReference type="EMBL" id="TDD20063.1"/>
    </source>
</evidence>
<feature type="compositionally biased region" description="Polar residues" evidence="3">
    <location>
        <begin position="22"/>
        <end position="34"/>
    </location>
</feature>
<dbReference type="SUPFAM" id="SSF51905">
    <property type="entry name" value="FAD/NAD(P)-binding domain"/>
    <property type="match status" value="1"/>
</dbReference>
<evidence type="ECO:0000313" key="6">
    <source>
        <dbReference type="Proteomes" id="UP000295172"/>
    </source>
</evidence>
<dbReference type="EMBL" id="SMKR01000107">
    <property type="protein sequence ID" value="TDD20063.1"/>
    <property type="molecule type" value="Genomic_DNA"/>
</dbReference>
<dbReference type="OrthoDB" id="3212532at2"/>
<evidence type="ECO:0000256" key="2">
    <source>
        <dbReference type="ARBA" id="ARBA00023033"/>
    </source>
</evidence>
<dbReference type="PANTHER" id="PTHR13789">
    <property type="entry name" value="MONOOXYGENASE"/>
    <property type="match status" value="1"/>
</dbReference>
<comment type="caution">
    <text evidence="5">The sequence shown here is derived from an EMBL/GenBank/DDBJ whole genome shotgun (WGS) entry which is preliminary data.</text>
</comment>
<feature type="region of interest" description="Disordered" evidence="3">
    <location>
        <begin position="1"/>
        <end position="43"/>
    </location>
</feature>
<keyword evidence="6" id="KW-1185">Reference proteome</keyword>
<proteinExistence type="predicted"/>
<name>A0A4R4WQW7_9ACTN</name>
<gene>
    <name evidence="5" type="ORF">E1218_22945</name>
</gene>
<dbReference type="GO" id="GO:0004497">
    <property type="term" value="F:monooxygenase activity"/>
    <property type="evidence" value="ECO:0007669"/>
    <property type="project" value="UniProtKB-KW"/>
</dbReference>
<reference evidence="5 6" key="1">
    <citation type="submission" date="2019-02" db="EMBL/GenBank/DDBJ databases">
        <title>Draft genome sequences of novel Actinobacteria.</title>
        <authorList>
            <person name="Sahin N."/>
            <person name="Ay H."/>
            <person name="Saygin H."/>
        </authorList>
    </citation>
    <scope>NUCLEOTIDE SEQUENCE [LARGE SCALE GENOMIC DNA]</scope>
    <source>
        <strain evidence="5 6">16K104</strain>
    </source>
</reference>
<evidence type="ECO:0000256" key="1">
    <source>
        <dbReference type="ARBA" id="ARBA00023002"/>
    </source>
</evidence>
<protein>
    <recommendedName>
        <fullName evidence="4">FAD-binding domain-containing protein</fullName>
    </recommendedName>
</protein>
<dbReference type="Pfam" id="PF01494">
    <property type="entry name" value="FAD_binding_3"/>
    <property type="match status" value="1"/>
</dbReference>
<evidence type="ECO:0000259" key="4">
    <source>
        <dbReference type="Pfam" id="PF01494"/>
    </source>
</evidence>